<sequence length="44" mass="5536">MTPEKFFRCYDDGHRQLFFIPIYLLHNYHPGRYRNFFNEQHSLS</sequence>
<reference evidence="1" key="1">
    <citation type="journal article" date="2021" name="Microb. Physiol.">
        <title>Proteogenomic Insights into the Physiology of Marine, Sulfate-Reducing, Filamentous Desulfonema limicola and Desulfonema magnum.</title>
        <authorList>
            <person name="Schnaars V."/>
            <person name="Wohlbrand L."/>
            <person name="Scheve S."/>
            <person name="Hinrichs C."/>
            <person name="Reinhardt R."/>
            <person name="Rabus R."/>
        </authorList>
    </citation>
    <scope>NUCLEOTIDE SEQUENCE</scope>
    <source>
        <strain evidence="1">4be13</strain>
    </source>
</reference>
<evidence type="ECO:0000313" key="2">
    <source>
        <dbReference type="Proteomes" id="UP000663722"/>
    </source>
</evidence>
<gene>
    <name evidence="1" type="ORF">dnm_007460</name>
</gene>
<name>A0A975GKI4_9BACT</name>
<dbReference type="KEGG" id="dmm:dnm_007460"/>
<protein>
    <submittedName>
        <fullName evidence="1">Uncharacterized protein</fullName>
    </submittedName>
</protein>
<accession>A0A975GKI4</accession>
<keyword evidence="2" id="KW-1185">Reference proteome</keyword>
<proteinExistence type="predicted"/>
<dbReference type="EMBL" id="CP061800">
    <property type="protein sequence ID" value="QTA84746.1"/>
    <property type="molecule type" value="Genomic_DNA"/>
</dbReference>
<organism evidence="1 2">
    <name type="scientific">Desulfonema magnum</name>
    <dbReference type="NCBI Taxonomy" id="45655"/>
    <lineage>
        <taxon>Bacteria</taxon>
        <taxon>Pseudomonadati</taxon>
        <taxon>Thermodesulfobacteriota</taxon>
        <taxon>Desulfobacteria</taxon>
        <taxon>Desulfobacterales</taxon>
        <taxon>Desulfococcaceae</taxon>
        <taxon>Desulfonema</taxon>
    </lineage>
</organism>
<dbReference type="AlphaFoldDB" id="A0A975GKI4"/>
<evidence type="ECO:0000313" key="1">
    <source>
        <dbReference type="EMBL" id="QTA84746.1"/>
    </source>
</evidence>
<dbReference type="Proteomes" id="UP000663722">
    <property type="component" value="Chromosome"/>
</dbReference>